<proteinExistence type="predicted"/>
<comment type="caution">
    <text evidence="2">The sequence shown here is derived from an EMBL/GenBank/DDBJ whole genome shotgun (WGS) entry which is preliminary data.</text>
</comment>
<reference evidence="2" key="1">
    <citation type="submission" date="2023-06" db="EMBL/GenBank/DDBJ databases">
        <authorList>
            <person name="Delattre M."/>
        </authorList>
    </citation>
    <scope>NUCLEOTIDE SEQUENCE</scope>
    <source>
        <strain evidence="2">AF72</strain>
    </source>
</reference>
<accession>A0AA36CPN9</accession>
<feature type="transmembrane region" description="Helical" evidence="1">
    <location>
        <begin position="31"/>
        <end position="53"/>
    </location>
</feature>
<dbReference type="Proteomes" id="UP001177023">
    <property type="component" value="Unassembled WGS sequence"/>
</dbReference>
<dbReference type="AlphaFoldDB" id="A0AA36CPN9"/>
<gene>
    <name evidence="2" type="ORF">MSPICULIGERA_LOCUS10437</name>
</gene>
<keyword evidence="1" id="KW-1133">Transmembrane helix</keyword>
<name>A0AA36CPN9_9BILA</name>
<keyword evidence="1" id="KW-0812">Transmembrane</keyword>
<keyword evidence="1" id="KW-0472">Membrane</keyword>
<evidence type="ECO:0000256" key="1">
    <source>
        <dbReference type="SAM" id="Phobius"/>
    </source>
</evidence>
<protein>
    <submittedName>
        <fullName evidence="2">Uncharacterized protein</fullName>
    </submittedName>
</protein>
<keyword evidence="3" id="KW-1185">Reference proteome</keyword>
<evidence type="ECO:0000313" key="2">
    <source>
        <dbReference type="EMBL" id="CAJ0572043.1"/>
    </source>
</evidence>
<sequence length="128" mass="14122">MLLVSQKHNLSARFQSKETIKAAHIVMPSSVGFLIVYGINLAISVYYATASLYGGVRIQHGKKPITSVKPMASDEHIKGVLDMWNRTAKAKGNKWRKTMKQAVHDEKARAKQNTVVGRAVGYRATTAP</sequence>
<evidence type="ECO:0000313" key="3">
    <source>
        <dbReference type="Proteomes" id="UP001177023"/>
    </source>
</evidence>
<dbReference type="EMBL" id="CATQJA010002589">
    <property type="protein sequence ID" value="CAJ0572043.1"/>
    <property type="molecule type" value="Genomic_DNA"/>
</dbReference>
<feature type="non-terminal residue" evidence="2">
    <location>
        <position position="128"/>
    </location>
</feature>
<organism evidence="2 3">
    <name type="scientific">Mesorhabditis spiculigera</name>
    <dbReference type="NCBI Taxonomy" id="96644"/>
    <lineage>
        <taxon>Eukaryota</taxon>
        <taxon>Metazoa</taxon>
        <taxon>Ecdysozoa</taxon>
        <taxon>Nematoda</taxon>
        <taxon>Chromadorea</taxon>
        <taxon>Rhabditida</taxon>
        <taxon>Rhabditina</taxon>
        <taxon>Rhabditomorpha</taxon>
        <taxon>Rhabditoidea</taxon>
        <taxon>Rhabditidae</taxon>
        <taxon>Mesorhabditinae</taxon>
        <taxon>Mesorhabditis</taxon>
    </lineage>
</organism>